<feature type="region of interest" description="Disordered" evidence="1">
    <location>
        <begin position="1"/>
        <end position="24"/>
    </location>
</feature>
<gene>
    <name evidence="3" type="ORF">GGP99_003433</name>
</gene>
<evidence type="ECO:0000313" key="4">
    <source>
        <dbReference type="Proteomes" id="UP001155110"/>
    </source>
</evidence>
<dbReference type="Proteomes" id="UP001155110">
    <property type="component" value="Unassembled WGS sequence"/>
</dbReference>
<feature type="compositionally biased region" description="Polar residues" evidence="1">
    <location>
        <begin position="14"/>
        <end position="24"/>
    </location>
</feature>
<keyword evidence="2" id="KW-0812">Transmembrane</keyword>
<protein>
    <submittedName>
        <fullName evidence="3">Uncharacterized protein</fullName>
    </submittedName>
</protein>
<keyword evidence="2" id="KW-0472">Membrane</keyword>
<keyword evidence="2" id="KW-1133">Transmembrane helix</keyword>
<reference evidence="3" key="1">
    <citation type="submission" date="2022-08" db="EMBL/GenBank/DDBJ databases">
        <title>Genomic Encyclopedia of Type Strains, Phase V (KMG-V): Genome sequencing to study the core and pangenomes of soil and plant-associated prokaryotes.</title>
        <authorList>
            <person name="Whitman W."/>
        </authorList>
    </citation>
    <scope>NUCLEOTIDE SEQUENCE</scope>
    <source>
        <strain evidence="3">SP3002</strain>
    </source>
</reference>
<sequence>MSNGKADRTDQRSSKQPSSGLLDSGLLTWNSCGQSSYGVGAAAAAGGAVGVALFDKVILVGAVAGLGALAHFLSGWVASDW</sequence>
<feature type="compositionally biased region" description="Basic and acidic residues" evidence="1">
    <location>
        <begin position="1"/>
        <end position="13"/>
    </location>
</feature>
<evidence type="ECO:0000256" key="2">
    <source>
        <dbReference type="SAM" id="Phobius"/>
    </source>
</evidence>
<dbReference type="EMBL" id="JANTZM010000030">
    <property type="protein sequence ID" value="MCS4159441.1"/>
    <property type="molecule type" value="Genomic_DNA"/>
</dbReference>
<evidence type="ECO:0000256" key="1">
    <source>
        <dbReference type="SAM" id="MobiDB-lite"/>
    </source>
</evidence>
<comment type="caution">
    <text evidence="3">The sequence shown here is derived from an EMBL/GenBank/DDBJ whole genome shotgun (WGS) entry which is preliminary data.</text>
</comment>
<accession>A0AAW5PCB4</accession>
<name>A0AAW5PCB4_9BACT</name>
<organism evidence="3 4">
    <name type="scientific">Salinibacter ruber</name>
    <dbReference type="NCBI Taxonomy" id="146919"/>
    <lineage>
        <taxon>Bacteria</taxon>
        <taxon>Pseudomonadati</taxon>
        <taxon>Rhodothermota</taxon>
        <taxon>Rhodothermia</taxon>
        <taxon>Rhodothermales</taxon>
        <taxon>Salinibacteraceae</taxon>
        <taxon>Salinibacter</taxon>
    </lineage>
</organism>
<dbReference type="AlphaFoldDB" id="A0AAW5PCB4"/>
<evidence type="ECO:0000313" key="3">
    <source>
        <dbReference type="EMBL" id="MCS4159441.1"/>
    </source>
</evidence>
<feature type="transmembrane region" description="Helical" evidence="2">
    <location>
        <begin position="57"/>
        <end position="78"/>
    </location>
</feature>
<proteinExistence type="predicted"/>